<dbReference type="Gene3D" id="3.90.226.10">
    <property type="entry name" value="2-enoyl-CoA Hydratase, Chain A, domain 1"/>
    <property type="match status" value="1"/>
</dbReference>
<dbReference type="AlphaFoldDB" id="F7PW15"/>
<dbReference type="InterPro" id="IPR029045">
    <property type="entry name" value="ClpP/crotonase-like_dom_sf"/>
</dbReference>
<organism evidence="4 5">
    <name type="scientific">Haloplasma contractile SSD-17B</name>
    <dbReference type="NCBI Taxonomy" id="1033810"/>
    <lineage>
        <taxon>Bacteria</taxon>
        <taxon>Bacillati</taxon>
        <taxon>Mycoplasmatota</taxon>
        <taxon>Mollicutes</taxon>
        <taxon>Haloplasmatales</taxon>
        <taxon>Haloplasmataceae</taxon>
        <taxon>Haloplasma</taxon>
    </lineage>
</organism>
<evidence type="ECO:0000313" key="4">
    <source>
        <dbReference type="EMBL" id="ERJ12662.1"/>
    </source>
</evidence>
<evidence type="ECO:0000256" key="3">
    <source>
        <dbReference type="RuleBase" id="RU003707"/>
    </source>
</evidence>
<keyword evidence="2 4" id="KW-0456">Lyase</keyword>
<dbReference type="PANTHER" id="PTHR11941">
    <property type="entry name" value="ENOYL-COA HYDRATASE-RELATED"/>
    <property type="match status" value="1"/>
</dbReference>
<dbReference type="Gene3D" id="1.10.12.10">
    <property type="entry name" value="Lyase 2-enoyl-coa Hydratase, Chain A, domain 2"/>
    <property type="match status" value="1"/>
</dbReference>
<dbReference type="EC" id="4.2.1.55" evidence="4"/>
<dbReference type="PANTHER" id="PTHR11941:SF54">
    <property type="entry name" value="ENOYL-COA HYDRATASE, MITOCHONDRIAL"/>
    <property type="match status" value="1"/>
</dbReference>
<dbReference type="CDD" id="cd06558">
    <property type="entry name" value="crotonase-like"/>
    <property type="match status" value="1"/>
</dbReference>
<dbReference type="FunCoup" id="F7PW15">
    <property type="interactions" value="308"/>
</dbReference>
<dbReference type="EMBL" id="AFNU02000003">
    <property type="protein sequence ID" value="ERJ12662.1"/>
    <property type="molecule type" value="Genomic_DNA"/>
</dbReference>
<gene>
    <name evidence="4" type="primary">crt</name>
    <name evidence="4" type="ORF">HLPCO_001002</name>
</gene>
<evidence type="ECO:0000256" key="2">
    <source>
        <dbReference type="ARBA" id="ARBA00023239"/>
    </source>
</evidence>
<keyword evidence="5" id="KW-1185">Reference proteome</keyword>
<evidence type="ECO:0000313" key="5">
    <source>
        <dbReference type="Proteomes" id="UP000005707"/>
    </source>
</evidence>
<accession>F7PW15</accession>
<dbReference type="InterPro" id="IPR001753">
    <property type="entry name" value="Enoyl-CoA_hydra/iso"/>
</dbReference>
<dbReference type="FunFam" id="3.90.226.10:FF:000009">
    <property type="entry name" value="Carnitinyl-CoA dehydratase"/>
    <property type="match status" value="1"/>
</dbReference>
<comment type="caution">
    <text evidence="4">The sequence shown here is derived from an EMBL/GenBank/DDBJ whole genome shotgun (WGS) entry which is preliminary data.</text>
</comment>
<comment type="similarity">
    <text evidence="1 3">Belongs to the enoyl-CoA hydratase/isomerase family.</text>
</comment>
<proteinExistence type="inferred from homology"/>
<protein>
    <submittedName>
        <fullName evidence="4">3-hydroxybutyryl-CoA dehydratase protein</fullName>
        <ecNumber evidence="4">4.2.1.55</ecNumber>
    </submittedName>
</protein>
<dbReference type="InParanoid" id="F7PW15"/>
<dbReference type="PROSITE" id="PS00166">
    <property type="entry name" value="ENOYL_COA_HYDRATASE"/>
    <property type="match status" value="1"/>
</dbReference>
<dbReference type="InterPro" id="IPR018376">
    <property type="entry name" value="Enoyl-CoA_hyd/isom_CS"/>
</dbReference>
<dbReference type="Proteomes" id="UP000005707">
    <property type="component" value="Unassembled WGS sequence"/>
</dbReference>
<dbReference type="InterPro" id="IPR014748">
    <property type="entry name" value="Enoyl-CoA_hydra_C"/>
</dbReference>
<dbReference type="Pfam" id="PF00378">
    <property type="entry name" value="ECH_1"/>
    <property type="match status" value="1"/>
</dbReference>
<dbReference type="OrthoDB" id="5365311at2"/>
<dbReference type="GO" id="GO:0016829">
    <property type="term" value="F:lyase activity"/>
    <property type="evidence" value="ECO:0007669"/>
    <property type="project" value="UniProtKB-KW"/>
</dbReference>
<reference evidence="4 5" key="2">
    <citation type="journal article" date="2013" name="PLoS ONE">
        <title>INDIGO - INtegrated Data Warehouse of MIcrobial GenOmes with Examples from the Red Sea Extremophiles.</title>
        <authorList>
            <person name="Alam I."/>
            <person name="Antunes A."/>
            <person name="Kamau A.A."/>
            <person name="Ba Alawi W."/>
            <person name="Kalkatawi M."/>
            <person name="Stingl U."/>
            <person name="Bajic V.B."/>
        </authorList>
    </citation>
    <scope>NUCLEOTIDE SEQUENCE [LARGE SCALE GENOMIC DNA]</scope>
    <source>
        <strain evidence="4 5">SSD-17B</strain>
    </source>
</reference>
<sequence>MEYKNLVFEITDQIATITFNREEAYNALNRALLRELDDAVSEIEKMNSVSVIIFKGKGNAFVAGADISEMANMCSTEAKAYGEYGARIFRRIEMMDQVTIASINGFCLGGGNELAMACDLRLASSCAKFGQPEVTLGITPGFSGTKRLPRLVGLTKAKELLYTGGIITANEAYEIGLVNYVIAPERLEEETMKLTIKILNNSKNAIQYVKRSVDEGVEIPIEEALVVENNYFSKCFDHEDQKDRMNAFLNKNKK</sequence>
<reference evidence="4 5" key="1">
    <citation type="journal article" date="2011" name="J. Bacteriol.">
        <title>Genome sequence of Haloplasma contractile, an unusual contractile bacterium from a deep-sea anoxic brine lake.</title>
        <authorList>
            <person name="Antunes A."/>
            <person name="Alam I."/>
            <person name="El Dorry H."/>
            <person name="Siam R."/>
            <person name="Robertson A."/>
            <person name="Bajic V.B."/>
            <person name="Stingl U."/>
        </authorList>
    </citation>
    <scope>NUCLEOTIDE SEQUENCE [LARGE SCALE GENOMIC DNA]</scope>
    <source>
        <strain evidence="4 5">SSD-17B</strain>
    </source>
</reference>
<dbReference type="SUPFAM" id="SSF52096">
    <property type="entry name" value="ClpP/crotonase"/>
    <property type="match status" value="1"/>
</dbReference>
<dbReference type="STRING" id="1033810.HLPCO_001002"/>
<name>F7PW15_9MOLU</name>
<dbReference type="RefSeq" id="WP_008825929.1">
    <property type="nucleotide sequence ID" value="NZ_AFNU02000003.1"/>
</dbReference>
<evidence type="ECO:0000256" key="1">
    <source>
        <dbReference type="ARBA" id="ARBA00005254"/>
    </source>
</evidence>
<dbReference type="eggNOG" id="COG1024">
    <property type="taxonomic scope" value="Bacteria"/>
</dbReference>
<dbReference type="GO" id="GO:0006635">
    <property type="term" value="P:fatty acid beta-oxidation"/>
    <property type="evidence" value="ECO:0007669"/>
    <property type="project" value="TreeGrafter"/>
</dbReference>